<dbReference type="AlphaFoldDB" id="A0A1Y2K2Y1"/>
<feature type="domain" description="Transglutaminase-like" evidence="2">
    <location>
        <begin position="178"/>
        <end position="248"/>
    </location>
</feature>
<evidence type="ECO:0000259" key="2">
    <source>
        <dbReference type="SMART" id="SM00460"/>
    </source>
</evidence>
<dbReference type="SMART" id="SM00460">
    <property type="entry name" value="TGc"/>
    <property type="match status" value="1"/>
</dbReference>
<dbReference type="SUPFAM" id="SSF54001">
    <property type="entry name" value="Cysteine proteinases"/>
    <property type="match status" value="1"/>
</dbReference>
<accession>A0A1Y2K2Y1</accession>
<dbReference type="Gene3D" id="3.10.620.30">
    <property type="match status" value="1"/>
</dbReference>
<dbReference type="Pfam" id="PF01841">
    <property type="entry name" value="Transglut_core"/>
    <property type="match status" value="1"/>
</dbReference>
<dbReference type="InterPro" id="IPR013589">
    <property type="entry name" value="Bac_transglu_N"/>
</dbReference>
<sequence length="343" mass="36761">MDYLITHITRYEYGDPVTICHNRAMLKPRDDADQRCLSFELEISPTPSFIQEQGDFFGNARHYFEIHEPHEVLEVTSRSHVRRIAHAQAPNLASGTPWEQLAQCEPHDEQDAGARMNVLYRQPSTMILPSDELRDLALACFTPGRPAAEAAMALTRMIFEEFEYDPNATDVTTPLADALSKRRGVCQDFAHVAIGALRSIGLCARYVSGYLETDPPPGQERLVGADASHAWFGLFDPLMGWVDFDPTNGVIVGPRHITVAVGRDYADTPPVKGVVVGGRQHQLSVSVDVAPQSGEAAPQNAALDGGEVVSGALAQGGAAASGSAPMSGPIAPPASVAPIVGGS</sequence>
<dbReference type="PANTHER" id="PTHR33490">
    <property type="entry name" value="BLR5614 PROTEIN-RELATED"/>
    <property type="match status" value="1"/>
</dbReference>
<feature type="region of interest" description="Disordered" evidence="1">
    <location>
        <begin position="318"/>
        <end position="343"/>
    </location>
</feature>
<name>A0A1Y2K2Y1_9PROT</name>
<evidence type="ECO:0000256" key="1">
    <source>
        <dbReference type="SAM" id="MobiDB-lite"/>
    </source>
</evidence>
<organism evidence="3 4">
    <name type="scientific">Magnetofaba australis IT-1</name>
    <dbReference type="NCBI Taxonomy" id="1434232"/>
    <lineage>
        <taxon>Bacteria</taxon>
        <taxon>Pseudomonadati</taxon>
        <taxon>Pseudomonadota</taxon>
        <taxon>Magnetococcia</taxon>
        <taxon>Magnetococcales</taxon>
        <taxon>Magnetococcaceae</taxon>
        <taxon>Magnetofaba</taxon>
    </lineage>
</organism>
<dbReference type="EMBL" id="LVJN01000020">
    <property type="protein sequence ID" value="OSM02027.1"/>
    <property type="molecule type" value="Genomic_DNA"/>
</dbReference>
<keyword evidence="4" id="KW-1185">Reference proteome</keyword>
<dbReference type="InterPro" id="IPR002931">
    <property type="entry name" value="Transglutaminase-like"/>
</dbReference>
<comment type="caution">
    <text evidence="3">The sequence shown here is derived from an EMBL/GenBank/DDBJ whole genome shotgun (WGS) entry which is preliminary data.</text>
</comment>
<reference evidence="3 4" key="1">
    <citation type="journal article" date="2016" name="BMC Genomics">
        <title>Combined genomic and structural analyses of a cultured magnetotactic bacterium reveals its niche adaptation to a dynamic environment.</title>
        <authorList>
            <person name="Araujo A.C."/>
            <person name="Morillo V."/>
            <person name="Cypriano J."/>
            <person name="Teixeira L.C."/>
            <person name="Leao P."/>
            <person name="Lyra S."/>
            <person name="Almeida L.G."/>
            <person name="Bazylinski D.A."/>
            <person name="Vasconcellos A.T."/>
            <person name="Abreu F."/>
            <person name="Lins U."/>
        </authorList>
    </citation>
    <scope>NUCLEOTIDE SEQUENCE [LARGE SCALE GENOMIC DNA]</scope>
    <source>
        <strain evidence="3 4">IT-1</strain>
    </source>
</reference>
<dbReference type="Pfam" id="PF08379">
    <property type="entry name" value="Bact_transglu_N"/>
    <property type="match status" value="1"/>
</dbReference>
<evidence type="ECO:0000313" key="3">
    <source>
        <dbReference type="EMBL" id="OSM02027.1"/>
    </source>
</evidence>
<evidence type="ECO:0000313" key="4">
    <source>
        <dbReference type="Proteomes" id="UP000194003"/>
    </source>
</evidence>
<dbReference type="RefSeq" id="WP_085444523.1">
    <property type="nucleotide sequence ID" value="NZ_LVJN01000020.1"/>
</dbReference>
<protein>
    <submittedName>
        <fullName evidence="3">Putative transglutaminase domain-containing protein</fullName>
    </submittedName>
</protein>
<dbReference type="PANTHER" id="PTHR33490:SF7">
    <property type="entry name" value="BLR2979 PROTEIN"/>
    <property type="match status" value="1"/>
</dbReference>
<gene>
    <name evidence="3" type="ORF">MAIT1_02106</name>
</gene>
<dbReference type="Proteomes" id="UP000194003">
    <property type="component" value="Unassembled WGS sequence"/>
</dbReference>
<dbReference type="InterPro" id="IPR038765">
    <property type="entry name" value="Papain-like_cys_pep_sf"/>
</dbReference>
<proteinExistence type="predicted"/>
<dbReference type="STRING" id="1434232.MAIT1_02106"/>
<dbReference type="OrthoDB" id="9804023at2"/>